<protein>
    <submittedName>
        <fullName evidence="1">Uncharacterized protein</fullName>
    </submittedName>
</protein>
<dbReference type="STRING" id="60175.A0A1V6X8Z7"/>
<organism evidence="1 2">
    <name type="scientific">Penicillium nalgiovense</name>
    <dbReference type="NCBI Taxonomy" id="60175"/>
    <lineage>
        <taxon>Eukaryota</taxon>
        <taxon>Fungi</taxon>
        <taxon>Dikarya</taxon>
        <taxon>Ascomycota</taxon>
        <taxon>Pezizomycotina</taxon>
        <taxon>Eurotiomycetes</taxon>
        <taxon>Eurotiomycetidae</taxon>
        <taxon>Eurotiales</taxon>
        <taxon>Aspergillaceae</taxon>
        <taxon>Penicillium</taxon>
    </lineage>
</organism>
<sequence length="434" mass="49761">MYRLFGDLFLDPPPPDRLEALEKCRPKLRDLETREKPTPDMAEIKEKLQSFRIVETQKWKEMAADQSIFEIQIPEHIVAPSGSWAAKVSHHLHVPSFTTLNIRNGETGDPTSPCTRIVLDDAFDHNTLFMYDHFHRRESFSPFKGYPPHLRSIQEDHTTWIRKTISAKIEIIYGRRVQRSENDEDRISRILLFAVHPQRFLSLNSLSTPEAILQDQIITCACKLAGLPFNDDFYSTREWTSKSDFIHKTSIKALGITEAERSDTLASAISARAAEPSSSDAEVPKVSGTAVMSLQRLYYVLQDLLERKGSLGNRQFRDRSRHITINEHGFPSSSSPLLREWIEGQQKYFFKRLVQKPIDIIPAYVQFCTKDCKSSVSASIPPPLEMLLSLMNFQQARLNPDTADHRNHCRSQIFSTFEIVPRVSERLTQLLGGH</sequence>
<comment type="caution">
    <text evidence="1">The sequence shown here is derived from an EMBL/GenBank/DDBJ whole genome shotgun (WGS) entry which is preliminary data.</text>
</comment>
<dbReference type="Proteomes" id="UP000191691">
    <property type="component" value="Unassembled WGS sequence"/>
</dbReference>
<evidence type="ECO:0000313" key="1">
    <source>
        <dbReference type="EMBL" id="OQE71601.1"/>
    </source>
</evidence>
<dbReference type="EMBL" id="MOOB01000102">
    <property type="protein sequence ID" value="OQE71601.1"/>
    <property type="molecule type" value="Genomic_DNA"/>
</dbReference>
<accession>A0A1V6X8Z7</accession>
<dbReference type="AlphaFoldDB" id="A0A1V6X8Z7"/>
<reference evidence="2" key="1">
    <citation type="journal article" date="2017" name="Nat. Microbiol.">
        <title>Global analysis of biosynthetic gene clusters reveals vast potential of secondary metabolite production in Penicillium species.</title>
        <authorList>
            <person name="Nielsen J.C."/>
            <person name="Grijseels S."/>
            <person name="Prigent S."/>
            <person name="Ji B."/>
            <person name="Dainat J."/>
            <person name="Nielsen K.F."/>
            <person name="Frisvad J.C."/>
            <person name="Workman M."/>
            <person name="Nielsen J."/>
        </authorList>
    </citation>
    <scope>NUCLEOTIDE SEQUENCE [LARGE SCALE GENOMIC DNA]</scope>
    <source>
        <strain evidence="2">IBT 13039</strain>
    </source>
</reference>
<keyword evidence="2" id="KW-1185">Reference proteome</keyword>
<evidence type="ECO:0000313" key="2">
    <source>
        <dbReference type="Proteomes" id="UP000191691"/>
    </source>
</evidence>
<proteinExistence type="predicted"/>
<name>A0A1V6X8Z7_PENNA</name>
<gene>
    <name evidence="1" type="ORF">PENNAL_c0102G10107</name>
</gene>